<evidence type="ECO:0000313" key="3">
    <source>
        <dbReference type="Proteomes" id="UP000579945"/>
    </source>
</evidence>
<evidence type="ECO:0000313" key="2">
    <source>
        <dbReference type="EMBL" id="MBB3725080.1"/>
    </source>
</evidence>
<gene>
    <name evidence="2" type="ORF">FHR33_000940</name>
</gene>
<reference evidence="2 3" key="1">
    <citation type="submission" date="2020-08" db="EMBL/GenBank/DDBJ databases">
        <title>Sequencing the genomes of 1000 actinobacteria strains.</title>
        <authorList>
            <person name="Klenk H.-P."/>
        </authorList>
    </citation>
    <scope>NUCLEOTIDE SEQUENCE [LARGE SCALE GENOMIC DNA]</scope>
    <source>
        <strain evidence="2 3">DSM 44320</strain>
    </source>
</reference>
<keyword evidence="1" id="KW-0812">Transmembrane</keyword>
<evidence type="ECO:0008006" key="4">
    <source>
        <dbReference type="Google" id="ProtNLM"/>
    </source>
</evidence>
<feature type="transmembrane region" description="Helical" evidence="1">
    <location>
        <begin position="12"/>
        <end position="31"/>
    </location>
</feature>
<comment type="caution">
    <text evidence="2">The sequence shown here is derived from an EMBL/GenBank/DDBJ whole genome shotgun (WGS) entry which is preliminary data.</text>
</comment>
<feature type="transmembrane region" description="Helical" evidence="1">
    <location>
        <begin position="37"/>
        <end position="60"/>
    </location>
</feature>
<dbReference type="GeneID" id="95387534"/>
<name>A0A7W5V4W7_9ACTN</name>
<protein>
    <recommendedName>
        <fullName evidence="4">Flagellar biosynthetic protein FliP</fullName>
    </recommendedName>
</protein>
<dbReference type="RefSeq" id="WP_183643922.1">
    <property type="nucleotide sequence ID" value="NZ_JACIBV010000001.1"/>
</dbReference>
<sequence length="144" mass="15899">MTKTAALRFAWHFGEMLVAMILGMVLLGPVWDALTSWLGLAALFARTDVAVMVMAADMTVAMTIWMRYRGHSWAPVAEMGAAMFVPFLLLLPPHWLGALSGEVVMIAGHVLMLPAMLAAMLWRRDEYTRGHKDHASPPAVGRPR</sequence>
<dbReference type="Proteomes" id="UP000579945">
    <property type="component" value="Unassembled WGS sequence"/>
</dbReference>
<evidence type="ECO:0000256" key="1">
    <source>
        <dbReference type="SAM" id="Phobius"/>
    </source>
</evidence>
<dbReference type="EMBL" id="JACIBV010000001">
    <property type="protein sequence ID" value="MBB3725080.1"/>
    <property type="molecule type" value="Genomic_DNA"/>
</dbReference>
<dbReference type="AlphaFoldDB" id="A0A7W5V4W7"/>
<keyword evidence="1" id="KW-0472">Membrane</keyword>
<keyword evidence="1" id="KW-1133">Transmembrane helix</keyword>
<organism evidence="2 3">
    <name type="scientific">Nonomuraea dietziae</name>
    <dbReference type="NCBI Taxonomy" id="65515"/>
    <lineage>
        <taxon>Bacteria</taxon>
        <taxon>Bacillati</taxon>
        <taxon>Actinomycetota</taxon>
        <taxon>Actinomycetes</taxon>
        <taxon>Streptosporangiales</taxon>
        <taxon>Streptosporangiaceae</taxon>
        <taxon>Nonomuraea</taxon>
    </lineage>
</organism>
<feature type="transmembrane region" description="Helical" evidence="1">
    <location>
        <begin position="103"/>
        <end position="122"/>
    </location>
</feature>
<feature type="transmembrane region" description="Helical" evidence="1">
    <location>
        <begin position="72"/>
        <end position="91"/>
    </location>
</feature>
<proteinExistence type="predicted"/>
<keyword evidence="3" id="KW-1185">Reference proteome</keyword>
<accession>A0A7W5V4W7</accession>